<evidence type="ECO:0000256" key="1">
    <source>
        <dbReference type="SAM" id="MobiDB-lite"/>
    </source>
</evidence>
<proteinExistence type="predicted"/>
<accession>A0A7X0LR29</accession>
<dbReference type="AlphaFoldDB" id="A0A7X0LR29"/>
<dbReference type="EMBL" id="JACHEM010000012">
    <property type="protein sequence ID" value="MBB6438208.1"/>
    <property type="molecule type" value="Genomic_DNA"/>
</dbReference>
<organism evidence="2 3">
    <name type="scientific">Streptomyces candidus</name>
    <dbReference type="NCBI Taxonomy" id="67283"/>
    <lineage>
        <taxon>Bacteria</taxon>
        <taxon>Bacillati</taxon>
        <taxon>Actinomycetota</taxon>
        <taxon>Actinomycetes</taxon>
        <taxon>Kitasatosporales</taxon>
        <taxon>Streptomycetaceae</taxon>
        <taxon>Streptomyces</taxon>
    </lineage>
</organism>
<sequence length="77" mass="9104">MSTRTEAPADAATDARTDARPPVPPPIPPTCPHCRQGVLWKDTRSEIREQDEHHWRWWCGNCQKRFRPTEEHLRRFS</sequence>
<keyword evidence="3" id="KW-1185">Reference proteome</keyword>
<protein>
    <submittedName>
        <fullName evidence="2">Uncharacterized protein</fullName>
    </submittedName>
</protein>
<dbReference type="RefSeq" id="WP_185034124.1">
    <property type="nucleotide sequence ID" value="NZ_BNBN01000003.1"/>
</dbReference>
<dbReference type="Proteomes" id="UP000540423">
    <property type="component" value="Unassembled WGS sequence"/>
</dbReference>
<feature type="compositionally biased region" description="Low complexity" evidence="1">
    <location>
        <begin position="1"/>
        <end position="12"/>
    </location>
</feature>
<feature type="compositionally biased region" description="Pro residues" evidence="1">
    <location>
        <begin position="21"/>
        <end position="31"/>
    </location>
</feature>
<feature type="region of interest" description="Disordered" evidence="1">
    <location>
        <begin position="1"/>
        <end position="34"/>
    </location>
</feature>
<gene>
    <name evidence="2" type="ORF">HNQ79_004712</name>
</gene>
<evidence type="ECO:0000313" key="2">
    <source>
        <dbReference type="EMBL" id="MBB6438208.1"/>
    </source>
</evidence>
<name>A0A7X0LR29_9ACTN</name>
<comment type="caution">
    <text evidence="2">The sequence shown here is derived from an EMBL/GenBank/DDBJ whole genome shotgun (WGS) entry which is preliminary data.</text>
</comment>
<reference evidence="2 3" key="1">
    <citation type="submission" date="2020-08" db="EMBL/GenBank/DDBJ databases">
        <title>Genomic Encyclopedia of Type Strains, Phase IV (KMG-IV): sequencing the most valuable type-strain genomes for metagenomic binning, comparative biology and taxonomic classification.</title>
        <authorList>
            <person name="Goeker M."/>
        </authorList>
    </citation>
    <scope>NUCLEOTIDE SEQUENCE [LARGE SCALE GENOMIC DNA]</scope>
    <source>
        <strain evidence="2 3">DSM 40141</strain>
    </source>
</reference>
<evidence type="ECO:0000313" key="3">
    <source>
        <dbReference type="Proteomes" id="UP000540423"/>
    </source>
</evidence>